<protein>
    <submittedName>
        <fullName evidence="2">Uncharacterized protein</fullName>
    </submittedName>
</protein>
<reference evidence="2" key="1">
    <citation type="submission" date="2019-01" db="EMBL/GenBank/DDBJ databases">
        <title>Draft genome sequences of three monokaryotic isolates of the white-rot basidiomycete fungus Dichomitus squalens.</title>
        <authorList>
            <consortium name="DOE Joint Genome Institute"/>
            <person name="Lopez S.C."/>
            <person name="Andreopoulos B."/>
            <person name="Pangilinan J."/>
            <person name="Lipzen A."/>
            <person name="Riley R."/>
            <person name="Ahrendt S."/>
            <person name="Ng V."/>
            <person name="Barry K."/>
            <person name="Daum C."/>
            <person name="Grigoriev I.V."/>
            <person name="Hilden K.S."/>
            <person name="Makela M.R."/>
            <person name="de Vries R.P."/>
        </authorList>
    </citation>
    <scope>NUCLEOTIDE SEQUENCE [LARGE SCALE GENOMIC DNA]</scope>
    <source>
        <strain evidence="2">OM18370.1</strain>
    </source>
</reference>
<evidence type="ECO:0000256" key="1">
    <source>
        <dbReference type="SAM" id="Phobius"/>
    </source>
</evidence>
<evidence type="ECO:0000313" key="2">
    <source>
        <dbReference type="EMBL" id="TBU25670.1"/>
    </source>
</evidence>
<keyword evidence="1" id="KW-1133">Transmembrane helix</keyword>
<dbReference type="OrthoDB" id="2752228at2759"/>
<keyword evidence="1" id="KW-0472">Membrane</keyword>
<dbReference type="AlphaFoldDB" id="A0A4Q9ME80"/>
<name>A0A4Q9ME80_9APHY</name>
<keyword evidence="1" id="KW-0812">Transmembrane</keyword>
<organism evidence="2">
    <name type="scientific">Dichomitus squalens</name>
    <dbReference type="NCBI Taxonomy" id="114155"/>
    <lineage>
        <taxon>Eukaryota</taxon>
        <taxon>Fungi</taxon>
        <taxon>Dikarya</taxon>
        <taxon>Basidiomycota</taxon>
        <taxon>Agaricomycotina</taxon>
        <taxon>Agaricomycetes</taxon>
        <taxon>Polyporales</taxon>
        <taxon>Polyporaceae</taxon>
        <taxon>Dichomitus</taxon>
    </lineage>
</organism>
<proteinExistence type="predicted"/>
<dbReference type="Proteomes" id="UP000292957">
    <property type="component" value="Unassembled WGS sequence"/>
</dbReference>
<feature type="transmembrane region" description="Helical" evidence="1">
    <location>
        <begin position="92"/>
        <end position="113"/>
    </location>
</feature>
<gene>
    <name evidence="2" type="ORF">BD311DRAFT_764150</name>
</gene>
<accession>A0A4Q9ME80</accession>
<dbReference type="EMBL" id="ML143457">
    <property type="protein sequence ID" value="TBU25670.1"/>
    <property type="molecule type" value="Genomic_DNA"/>
</dbReference>
<sequence>MEANGVPPKPSSPPDNSDREVLVITSTSGGGNSIDHSESVVLDSSSRVRRIDIMKNAPIGGFALAYCAHRLYRRYCPRRLPVFTPFKLTELYFFWGSALTLSCYAFVSFADIIRDRDLLTIYLGGDAVAHMTAKQREEISSSSDQILFRGTRGVTFRSALESIRVGLYDTYTPFQKLNWWHHHARHDRRTWDAWAGAVVATDVKLNQRASGEVPDPLAISDLDICATHLADYSSLEQYTQMDNRLSIAFGMSIPFAMLARRTGLRMLYLPMNGLQRILLAAILYQSFVVLHSRFENIKKIKDKGRYAAIVTAMFHNSSFDKAIEEHRRIVPPELDSLFRDD</sequence>